<dbReference type="Gene3D" id="3.90.180.10">
    <property type="entry name" value="Medium-chain alcohol dehydrogenases, catalytic domain"/>
    <property type="match status" value="1"/>
</dbReference>
<dbReference type="Proteomes" id="UP001168972">
    <property type="component" value="Unassembled WGS sequence"/>
</dbReference>
<dbReference type="FunFam" id="3.40.50.720:FF:000147">
    <property type="entry name" value="Reticulon-4-interacting protein 1 homolog, mitochondrial"/>
    <property type="match status" value="1"/>
</dbReference>
<gene>
    <name evidence="7" type="ORF">PV327_003836</name>
</gene>
<sequence>MMRAITRMQAWQIASYGGIEQLQLTNVRLPTISKPTEVLVKVDASSVNPIDIAMINGYGSKALNLARQCLKKTDGNIEFPLTMGRDFCGVVVSKGHQVGSRLNLGDQVWGVVPVQQQGCHANYVIVENNLVNVKPVNLSYIEAASILYGGLTAWSAWWITGGLCYKTLCNQFAYNKKVLVLGGSGGVGTLAIQLAKAWNLKVIATCSGDAMKTVEKLGADMVINYRENDAKSQLKNEGPYDIILDCCNTGVEYVQESDCRFNTYITLNSPLLKNIDNHGFICGNAKNLGDLIKSNIPINNKNGSVKWGYFIPSTTGINVLQKFVENKQIVPVIDQVYNFQDLPQAYKKALDGHLRGKIVIDMKSCYNEQ</sequence>
<dbReference type="SMART" id="SM00829">
    <property type="entry name" value="PKS_ER"/>
    <property type="match status" value="1"/>
</dbReference>
<organism evidence="7 8">
    <name type="scientific">Microctonus hyperodae</name>
    <name type="common">Parasitoid wasp</name>
    <dbReference type="NCBI Taxonomy" id="165561"/>
    <lineage>
        <taxon>Eukaryota</taxon>
        <taxon>Metazoa</taxon>
        <taxon>Ecdysozoa</taxon>
        <taxon>Arthropoda</taxon>
        <taxon>Hexapoda</taxon>
        <taxon>Insecta</taxon>
        <taxon>Pterygota</taxon>
        <taxon>Neoptera</taxon>
        <taxon>Endopterygota</taxon>
        <taxon>Hymenoptera</taxon>
        <taxon>Apocrita</taxon>
        <taxon>Ichneumonoidea</taxon>
        <taxon>Braconidae</taxon>
        <taxon>Euphorinae</taxon>
        <taxon>Microctonus</taxon>
    </lineage>
</organism>
<comment type="subcellular location">
    <subcellularLocation>
        <location evidence="1">Mitochondrion</location>
    </subcellularLocation>
</comment>
<dbReference type="InterPro" id="IPR011032">
    <property type="entry name" value="GroES-like_sf"/>
</dbReference>
<evidence type="ECO:0000256" key="5">
    <source>
        <dbReference type="ARBA" id="ARBA00023128"/>
    </source>
</evidence>
<dbReference type="GO" id="GO:0016491">
    <property type="term" value="F:oxidoreductase activity"/>
    <property type="evidence" value="ECO:0007669"/>
    <property type="project" value="UniProtKB-KW"/>
</dbReference>
<keyword evidence="3" id="KW-0809">Transit peptide</keyword>
<evidence type="ECO:0000256" key="2">
    <source>
        <dbReference type="ARBA" id="ARBA00010371"/>
    </source>
</evidence>
<dbReference type="SUPFAM" id="SSF50129">
    <property type="entry name" value="GroES-like"/>
    <property type="match status" value="1"/>
</dbReference>
<dbReference type="PANTHER" id="PTHR11695">
    <property type="entry name" value="ALCOHOL DEHYDROGENASE RELATED"/>
    <property type="match status" value="1"/>
</dbReference>
<dbReference type="InterPro" id="IPR013149">
    <property type="entry name" value="ADH-like_C"/>
</dbReference>
<dbReference type="Pfam" id="PF00107">
    <property type="entry name" value="ADH_zinc_N"/>
    <property type="match status" value="1"/>
</dbReference>
<feature type="domain" description="Enoyl reductase (ER)" evidence="6">
    <location>
        <begin position="17"/>
        <end position="360"/>
    </location>
</feature>
<evidence type="ECO:0000313" key="8">
    <source>
        <dbReference type="Proteomes" id="UP001168972"/>
    </source>
</evidence>
<dbReference type="EMBL" id="JAQQBR010000002">
    <property type="protein sequence ID" value="KAK0181563.1"/>
    <property type="molecule type" value="Genomic_DNA"/>
</dbReference>
<comment type="caution">
    <text evidence="7">The sequence shown here is derived from an EMBL/GenBank/DDBJ whole genome shotgun (WGS) entry which is preliminary data.</text>
</comment>
<evidence type="ECO:0000256" key="4">
    <source>
        <dbReference type="ARBA" id="ARBA00023002"/>
    </source>
</evidence>
<name>A0AA39G569_MICHY</name>
<dbReference type="InterPro" id="IPR050700">
    <property type="entry name" value="YIM1/Zinc_Alcohol_DH_Fams"/>
</dbReference>
<dbReference type="CDD" id="cd08248">
    <property type="entry name" value="RTN4I1"/>
    <property type="match status" value="1"/>
</dbReference>
<comment type="similarity">
    <text evidence="2">Belongs to the zinc-containing alcohol dehydrogenase family. Quinone oxidoreductase subfamily.</text>
</comment>
<dbReference type="PANTHER" id="PTHR11695:SF294">
    <property type="entry name" value="RETICULON-4-INTERACTING PROTEIN 1, MITOCHONDRIAL"/>
    <property type="match status" value="1"/>
</dbReference>
<reference evidence="7" key="1">
    <citation type="journal article" date="2023" name="bioRxiv">
        <title>Scaffold-level genome assemblies of two parasitoid biocontrol wasps reveal the parthenogenesis mechanism and an associated novel virus.</title>
        <authorList>
            <person name="Inwood S."/>
            <person name="Skelly J."/>
            <person name="Guhlin J."/>
            <person name="Harrop T."/>
            <person name="Goldson S."/>
            <person name="Dearden P."/>
        </authorList>
    </citation>
    <scope>NUCLEOTIDE SEQUENCE</scope>
    <source>
        <strain evidence="7">Lincoln</strain>
        <tissue evidence="7">Whole body</tissue>
    </source>
</reference>
<evidence type="ECO:0000256" key="1">
    <source>
        <dbReference type="ARBA" id="ARBA00004173"/>
    </source>
</evidence>
<dbReference type="GO" id="GO:0005739">
    <property type="term" value="C:mitochondrion"/>
    <property type="evidence" value="ECO:0007669"/>
    <property type="project" value="UniProtKB-SubCell"/>
</dbReference>
<proteinExistence type="inferred from homology"/>
<dbReference type="SUPFAM" id="SSF51735">
    <property type="entry name" value="NAD(P)-binding Rossmann-fold domains"/>
    <property type="match status" value="1"/>
</dbReference>
<evidence type="ECO:0000313" key="7">
    <source>
        <dbReference type="EMBL" id="KAK0181563.1"/>
    </source>
</evidence>
<dbReference type="InterPro" id="IPR013154">
    <property type="entry name" value="ADH-like_N"/>
</dbReference>
<accession>A0AA39G569</accession>
<evidence type="ECO:0000259" key="6">
    <source>
        <dbReference type="SMART" id="SM00829"/>
    </source>
</evidence>
<dbReference type="AlphaFoldDB" id="A0AA39G569"/>
<protein>
    <recommendedName>
        <fullName evidence="6">Enoyl reductase (ER) domain-containing protein</fullName>
    </recommendedName>
</protein>
<evidence type="ECO:0000256" key="3">
    <source>
        <dbReference type="ARBA" id="ARBA00022946"/>
    </source>
</evidence>
<reference evidence="7" key="2">
    <citation type="submission" date="2023-03" db="EMBL/GenBank/DDBJ databases">
        <authorList>
            <person name="Inwood S.N."/>
            <person name="Skelly J.G."/>
            <person name="Guhlin J."/>
            <person name="Harrop T.W.R."/>
            <person name="Goldson S.G."/>
            <person name="Dearden P.K."/>
        </authorList>
    </citation>
    <scope>NUCLEOTIDE SEQUENCE</scope>
    <source>
        <strain evidence="7">Lincoln</strain>
        <tissue evidence="7">Whole body</tissue>
    </source>
</reference>
<dbReference type="InterPro" id="IPR037397">
    <property type="entry name" value="RTN4IP1"/>
</dbReference>
<keyword evidence="4" id="KW-0560">Oxidoreductase</keyword>
<dbReference type="Pfam" id="PF08240">
    <property type="entry name" value="ADH_N"/>
    <property type="match status" value="1"/>
</dbReference>
<dbReference type="GO" id="GO:0008270">
    <property type="term" value="F:zinc ion binding"/>
    <property type="evidence" value="ECO:0007669"/>
    <property type="project" value="InterPro"/>
</dbReference>
<dbReference type="PROSITE" id="PS01162">
    <property type="entry name" value="QOR_ZETA_CRYSTAL"/>
    <property type="match status" value="1"/>
</dbReference>
<dbReference type="InterPro" id="IPR002364">
    <property type="entry name" value="Quin_OxRdtase/zeta-crystal_CS"/>
</dbReference>
<keyword evidence="5" id="KW-0496">Mitochondrion</keyword>
<keyword evidence="8" id="KW-1185">Reference proteome</keyword>
<dbReference type="InterPro" id="IPR020843">
    <property type="entry name" value="ER"/>
</dbReference>
<dbReference type="InterPro" id="IPR036291">
    <property type="entry name" value="NAD(P)-bd_dom_sf"/>
</dbReference>
<dbReference type="Gene3D" id="3.40.50.720">
    <property type="entry name" value="NAD(P)-binding Rossmann-like Domain"/>
    <property type="match status" value="1"/>
</dbReference>